<dbReference type="InterPro" id="IPR005532">
    <property type="entry name" value="SUMF_dom"/>
</dbReference>
<dbReference type="NCBIfam" id="TIGR03440">
    <property type="entry name" value="egtB_TIGR03440"/>
    <property type="match status" value="1"/>
</dbReference>
<dbReference type="InterPro" id="IPR016187">
    <property type="entry name" value="CTDL_fold"/>
</dbReference>
<feature type="domain" description="Sulfatase-modifying factor enzyme-like" evidence="1">
    <location>
        <begin position="172"/>
        <end position="307"/>
    </location>
</feature>
<dbReference type="PANTHER" id="PTHR23150">
    <property type="entry name" value="SULFATASE MODIFYING FACTOR 1, 2"/>
    <property type="match status" value="1"/>
</dbReference>
<evidence type="ECO:0000313" key="2">
    <source>
        <dbReference type="EMBL" id="QOW11117.1"/>
    </source>
</evidence>
<evidence type="ECO:0000313" key="3">
    <source>
        <dbReference type="Proteomes" id="UP000594195"/>
    </source>
</evidence>
<dbReference type="Gene3D" id="3.90.1580.10">
    <property type="entry name" value="paralog of FGE (formylglycine-generating enzyme)"/>
    <property type="match status" value="2"/>
</dbReference>
<dbReference type="PANTHER" id="PTHR23150:SF36">
    <property type="entry name" value="HERCYNINE OXYGENASE"/>
    <property type="match status" value="1"/>
</dbReference>
<dbReference type="InterPro" id="IPR051043">
    <property type="entry name" value="Sulfatase_Mod_Factor_Kinase"/>
</dbReference>
<proteinExistence type="predicted"/>
<dbReference type="Pfam" id="PF03781">
    <property type="entry name" value="FGE-sulfatase"/>
    <property type="match status" value="1"/>
</dbReference>
<dbReference type="Proteomes" id="UP000594195">
    <property type="component" value="Chromosome"/>
</dbReference>
<reference evidence="2 3" key="1">
    <citation type="submission" date="2019-05" db="EMBL/GenBank/DDBJ databases">
        <title>Chryseobacterium sp. isolated from King George Island, maritime Antarctica.</title>
        <authorList>
            <person name="Peng X."/>
        </authorList>
    </citation>
    <scope>NUCLEOTIDE SEQUENCE [LARGE SCALE GENOMIC DNA]</scope>
    <source>
        <strain evidence="2 3">7-3A</strain>
    </source>
</reference>
<gene>
    <name evidence="2" type="ORF">Q73A0000_12485</name>
</gene>
<dbReference type="InterPro" id="IPR017806">
    <property type="entry name" value="EgtB"/>
</dbReference>
<dbReference type="SUPFAM" id="SSF56436">
    <property type="entry name" value="C-type lectin-like"/>
    <property type="match status" value="1"/>
</dbReference>
<sequence>MIMSELLQLYKNTRSHSVALCEPLEIEDYIPQPVDFASPPKWHLSHSTWFFEEMILKKFFKNYKIFHPHFSFLFNSYYQTVGERAIRTERGTMTRPTVAEVYKYRQYVDAHIEKLLQENNAPELQELIILGINHEQQHQELLITDLKHTLSYNPIHPVYKEGFNLTAQKNEVEGWLKIPEGIYEIGFEGEGFHFDNEEGRHKVFLHEFEISKSLVTNADFLEFMEAGGYENFKYWLDEGWNWVNENQINSPLYWEEIEGKWCSYTLEGLKLIEPDHILTHISFYEAQAFATWKGLRLPTEFEWEAAADQLKWGKRWEWTYSAYLPYPKFKIAEGAVGEYNGKFMVSQMVLRGASTATPKGHERKTYRNFFQPKYRWQLTGIRLAK</sequence>
<dbReference type="EMBL" id="CP040442">
    <property type="protein sequence ID" value="QOW11117.1"/>
    <property type="molecule type" value="Genomic_DNA"/>
</dbReference>
<dbReference type="KEGG" id="kfa:Q73A0000_12485"/>
<dbReference type="InterPro" id="IPR042095">
    <property type="entry name" value="SUMF_sf"/>
</dbReference>
<dbReference type="GO" id="GO:0052699">
    <property type="term" value="P:ergothioneine biosynthetic process"/>
    <property type="evidence" value="ECO:0007669"/>
    <property type="project" value="InterPro"/>
</dbReference>
<keyword evidence="3" id="KW-1185">Reference proteome</keyword>
<evidence type="ECO:0000259" key="1">
    <source>
        <dbReference type="Pfam" id="PF03781"/>
    </source>
</evidence>
<protein>
    <submittedName>
        <fullName evidence="2">Ergothioneine biosynthesis protein EgtB</fullName>
    </submittedName>
</protein>
<organism evidence="2 3">
    <name type="scientific">Kaistella flava</name>
    <name type="common">ex Peng et al. 2021</name>
    <dbReference type="NCBI Taxonomy" id="2038776"/>
    <lineage>
        <taxon>Bacteria</taxon>
        <taxon>Pseudomonadati</taxon>
        <taxon>Bacteroidota</taxon>
        <taxon>Flavobacteriia</taxon>
        <taxon>Flavobacteriales</taxon>
        <taxon>Weeksellaceae</taxon>
        <taxon>Chryseobacterium group</taxon>
        <taxon>Kaistella</taxon>
    </lineage>
</organism>
<accession>A0A7M2YA19</accession>
<name>A0A7M2YA19_9FLAO</name>
<dbReference type="AlphaFoldDB" id="A0A7M2YA19"/>